<reference evidence="5" key="2">
    <citation type="submission" date="2025-08" db="UniProtKB">
        <authorList>
            <consortium name="Ensembl"/>
        </authorList>
    </citation>
    <scope>IDENTIFICATION</scope>
</reference>
<organism evidence="5 6">
    <name type="scientific">Gouania willdenowi</name>
    <name type="common">Blunt-snouted clingfish</name>
    <name type="synonym">Lepadogaster willdenowi</name>
    <dbReference type="NCBI Taxonomy" id="441366"/>
    <lineage>
        <taxon>Eukaryota</taxon>
        <taxon>Metazoa</taxon>
        <taxon>Chordata</taxon>
        <taxon>Craniata</taxon>
        <taxon>Vertebrata</taxon>
        <taxon>Euteleostomi</taxon>
        <taxon>Actinopterygii</taxon>
        <taxon>Neopterygii</taxon>
        <taxon>Teleostei</taxon>
        <taxon>Neoteleostei</taxon>
        <taxon>Acanthomorphata</taxon>
        <taxon>Ovalentaria</taxon>
        <taxon>Blenniimorphae</taxon>
        <taxon>Blenniiformes</taxon>
        <taxon>Gobiesocoidei</taxon>
        <taxon>Gobiesocidae</taxon>
        <taxon>Gobiesocinae</taxon>
        <taxon>Gouania</taxon>
    </lineage>
</organism>
<evidence type="ECO:0000259" key="4">
    <source>
        <dbReference type="PROSITE" id="PS50237"/>
    </source>
</evidence>
<evidence type="ECO:0000256" key="1">
    <source>
        <dbReference type="ARBA" id="ARBA00022679"/>
    </source>
</evidence>
<evidence type="ECO:0000256" key="3">
    <source>
        <dbReference type="PROSITE-ProRule" id="PRU00104"/>
    </source>
</evidence>
<proteinExistence type="predicted"/>
<dbReference type="Ensembl" id="ENSGWIT00000022910.1">
    <property type="protein sequence ID" value="ENSGWIP00000020867.1"/>
    <property type="gene ID" value="ENSGWIG00000011289.1"/>
</dbReference>
<dbReference type="Pfam" id="PF00632">
    <property type="entry name" value="HECT"/>
    <property type="match status" value="1"/>
</dbReference>
<keyword evidence="1" id="KW-0808">Transferase</keyword>
<keyword evidence="2 3" id="KW-0833">Ubl conjugation pathway</keyword>
<reference evidence="5" key="1">
    <citation type="submission" date="2020-06" db="EMBL/GenBank/DDBJ databases">
        <authorList>
            <consortium name="Wellcome Sanger Institute Data Sharing"/>
        </authorList>
    </citation>
    <scope>NUCLEOTIDE SEQUENCE [LARGE SCALE GENOMIC DNA]</scope>
</reference>
<dbReference type="SUPFAM" id="SSF56204">
    <property type="entry name" value="Hect, E3 ligase catalytic domain"/>
    <property type="match status" value="1"/>
</dbReference>
<protein>
    <recommendedName>
        <fullName evidence="4">HECT domain-containing protein</fullName>
    </recommendedName>
</protein>
<evidence type="ECO:0000256" key="2">
    <source>
        <dbReference type="ARBA" id="ARBA00022786"/>
    </source>
</evidence>
<evidence type="ECO:0000313" key="5">
    <source>
        <dbReference type="Ensembl" id="ENSGWIP00000020867.1"/>
    </source>
</evidence>
<sequence length="165" mass="18384">EDSLSMMGTLRYITEIHHILRVSSLSIRESFKTLGFLDELRAHPEIFEDLFTSAPKPLEAKDLSTLFQVDFSVPGISFACVFVEGECSPLTLEMVLEFASGASAVPPLGFPLHPVIEFLYNEDTKIFPEANTCAIVRRLPIHKQYEKFKSCMTEGILQAPGFGIA</sequence>
<reference evidence="5" key="3">
    <citation type="submission" date="2025-09" db="UniProtKB">
        <authorList>
            <consortium name="Ensembl"/>
        </authorList>
    </citation>
    <scope>IDENTIFICATION</scope>
</reference>
<accession>A0A8C5EFE4</accession>
<dbReference type="Gene3D" id="3.30.2410.10">
    <property type="entry name" value="Hect, E3 ligase catalytic domain"/>
    <property type="match status" value="1"/>
</dbReference>
<dbReference type="GO" id="GO:0004842">
    <property type="term" value="F:ubiquitin-protein transferase activity"/>
    <property type="evidence" value="ECO:0007669"/>
    <property type="project" value="InterPro"/>
</dbReference>
<feature type="active site" description="Glycyl thioester intermediate" evidence="3">
    <location>
        <position position="133"/>
    </location>
</feature>
<evidence type="ECO:0000313" key="6">
    <source>
        <dbReference type="Proteomes" id="UP000694680"/>
    </source>
</evidence>
<keyword evidence="6" id="KW-1185">Reference proteome</keyword>
<dbReference type="PROSITE" id="PS50237">
    <property type="entry name" value="HECT"/>
    <property type="match status" value="1"/>
</dbReference>
<name>A0A8C5EFE4_GOUWI</name>
<dbReference type="AlphaFoldDB" id="A0A8C5EFE4"/>
<feature type="domain" description="HECT" evidence="4">
    <location>
        <begin position="95"/>
        <end position="165"/>
    </location>
</feature>
<dbReference type="InterPro" id="IPR035983">
    <property type="entry name" value="Hect_E3_ubiquitin_ligase"/>
</dbReference>
<dbReference type="Proteomes" id="UP000694680">
    <property type="component" value="Chromosome 16"/>
</dbReference>
<dbReference type="InterPro" id="IPR000569">
    <property type="entry name" value="HECT_dom"/>
</dbReference>